<protein>
    <submittedName>
        <fullName evidence="1">Uncharacterized protein</fullName>
    </submittedName>
</protein>
<gene>
    <name evidence="1" type="ORF">LCGC14_3117040</name>
</gene>
<sequence>MDEKDIYSLEGKDDLIEVLKSVPVKKMKLRQSIYSLSREKGE</sequence>
<proteinExistence type="predicted"/>
<comment type="caution">
    <text evidence="1">The sequence shown here is derived from an EMBL/GenBank/DDBJ whole genome shotgun (WGS) entry which is preliminary data.</text>
</comment>
<feature type="non-terminal residue" evidence="1">
    <location>
        <position position="42"/>
    </location>
</feature>
<dbReference type="EMBL" id="LAZR01067615">
    <property type="protein sequence ID" value="KKK51232.1"/>
    <property type="molecule type" value="Genomic_DNA"/>
</dbReference>
<dbReference type="AlphaFoldDB" id="A0A0F8W3C2"/>
<organism evidence="1">
    <name type="scientific">marine sediment metagenome</name>
    <dbReference type="NCBI Taxonomy" id="412755"/>
    <lineage>
        <taxon>unclassified sequences</taxon>
        <taxon>metagenomes</taxon>
        <taxon>ecological metagenomes</taxon>
    </lineage>
</organism>
<name>A0A0F8W3C2_9ZZZZ</name>
<reference evidence="1" key="1">
    <citation type="journal article" date="2015" name="Nature">
        <title>Complex archaea that bridge the gap between prokaryotes and eukaryotes.</title>
        <authorList>
            <person name="Spang A."/>
            <person name="Saw J.H."/>
            <person name="Jorgensen S.L."/>
            <person name="Zaremba-Niedzwiedzka K."/>
            <person name="Martijn J."/>
            <person name="Lind A.E."/>
            <person name="van Eijk R."/>
            <person name="Schleper C."/>
            <person name="Guy L."/>
            <person name="Ettema T.J."/>
        </authorList>
    </citation>
    <scope>NUCLEOTIDE SEQUENCE</scope>
</reference>
<accession>A0A0F8W3C2</accession>
<evidence type="ECO:0000313" key="1">
    <source>
        <dbReference type="EMBL" id="KKK51232.1"/>
    </source>
</evidence>